<evidence type="ECO:0000259" key="5">
    <source>
        <dbReference type="SMART" id="SM00670"/>
    </source>
</evidence>
<evidence type="ECO:0000313" key="6">
    <source>
        <dbReference type="EMBL" id="MBP3985837.1"/>
    </source>
</evidence>
<comment type="caution">
    <text evidence="6">The sequence shown here is derived from an EMBL/GenBank/DDBJ whole genome shotgun (WGS) entry which is preliminary data.</text>
</comment>
<dbReference type="PANTHER" id="PTHR30473">
    <property type="entry name" value="PROTEIN PHOH"/>
    <property type="match status" value="1"/>
</dbReference>
<sequence length="467" mass="52442">MTRGKRIYVLDTNVLMHDPTALFKFEEHDVFLPMQVIEELDNAKKGQSEVSRNARQVSRFLNELIEGAGAEHIESGILLTHPQGLQLKRQGQIGKLFFQTRPVDPGRTFGTIAPDNKILAAVLELREQHPETPVILVSKDINLRIKASISGLTAEDYENDRALDDFSLLFTGATELPEDFWNRHQNDLKSWTDKSGRTSYEVVRADSEDWYPNQYLYLPGEDEVELRVVKTGADGKATLALVDDFRNSQHAVWGITARNREQNFALNALMDPEIDFVTLLGTAGTGKTLLALAAGLAQTMDQQRYREIIMTRATVSVGEDIGFLPGTEEEKMTPWMGALTDNLEVLTHTQEGGAWGRQATNDLLASRIKIRSMNFMRGRTFLSRYLILDEAQNLTPKQMKTLITRAGPGTKIVCLGNVEQIDTPYLTETTSGLTYAVDRFKGWSHSAHITLRRGERSRLADYASEVL</sequence>
<protein>
    <submittedName>
        <fullName evidence="6">PhoH family protein</fullName>
    </submittedName>
</protein>
<dbReference type="AlphaFoldDB" id="A0A940X6M5"/>
<name>A0A940X6M5_9GAMM</name>
<comment type="similarity">
    <text evidence="1">Belongs to the PhoH family.</text>
</comment>
<dbReference type="Proteomes" id="UP000673447">
    <property type="component" value="Unassembled WGS sequence"/>
</dbReference>
<keyword evidence="3" id="KW-0067">ATP-binding</keyword>
<dbReference type="InterPro" id="IPR027417">
    <property type="entry name" value="P-loop_NTPase"/>
</dbReference>
<dbReference type="InterPro" id="IPR029060">
    <property type="entry name" value="PIN-like_dom_sf"/>
</dbReference>
<dbReference type="Pfam" id="PF02562">
    <property type="entry name" value="PhoH"/>
    <property type="match status" value="1"/>
</dbReference>
<organism evidence="6 7">
    <name type="scientific">Pseudoxanthomonas helianthi</name>
    <dbReference type="NCBI Taxonomy" id="1453541"/>
    <lineage>
        <taxon>Bacteria</taxon>
        <taxon>Pseudomonadati</taxon>
        <taxon>Pseudomonadota</taxon>
        <taxon>Gammaproteobacteria</taxon>
        <taxon>Lysobacterales</taxon>
        <taxon>Lysobacteraceae</taxon>
        <taxon>Pseudoxanthomonas</taxon>
    </lineage>
</organism>
<evidence type="ECO:0000256" key="1">
    <source>
        <dbReference type="ARBA" id="ARBA00010393"/>
    </source>
</evidence>
<accession>A0A940X6M5</accession>
<dbReference type="EMBL" id="JAGKTC010000004">
    <property type="protein sequence ID" value="MBP3985837.1"/>
    <property type="molecule type" value="Genomic_DNA"/>
</dbReference>
<reference evidence="6" key="1">
    <citation type="journal article" date="2016" name="Int. J. Syst. Evol. Microbiol.">
        <title>Pseudoxanthomonas helianthi sp. nov., isolated from roots of Jerusalem artichoke (Helianthus tuberosus).</title>
        <authorList>
            <person name="Kittiwongwattana C."/>
            <person name="Thawai C."/>
        </authorList>
    </citation>
    <scope>NUCLEOTIDE SEQUENCE</scope>
    <source>
        <strain evidence="6">110414</strain>
    </source>
</reference>
<dbReference type="SMART" id="SM00670">
    <property type="entry name" value="PINc"/>
    <property type="match status" value="1"/>
</dbReference>
<dbReference type="Gene3D" id="3.40.50.300">
    <property type="entry name" value="P-loop containing nucleotide triphosphate hydrolases"/>
    <property type="match status" value="1"/>
</dbReference>
<evidence type="ECO:0000256" key="4">
    <source>
        <dbReference type="ARBA" id="ARBA00046345"/>
    </source>
</evidence>
<keyword evidence="7" id="KW-1185">Reference proteome</keyword>
<comment type="similarity">
    <text evidence="4">In the N-terminal section; belongs to the PINc/VapC protein family.</text>
</comment>
<dbReference type="CDD" id="cd09883">
    <property type="entry name" value="PIN_VapC_PhoHL-ATPase"/>
    <property type="match status" value="1"/>
</dbReference>
<gene>
    <name evidence="6" type="ORF">J5837_15625</name>
</gene>
<dbReference type="FunFam" id="3.40.50.300:FF:000013">
    <property type="entry name" value="PhoH family ATPase"/>
    <property type="match status" value="1"/>
</dbReference>
<dbReference type="InterPro" id="IPR003714">
    <property type="entry name" value="PhoH"/>
</dbReference>
<dbReference type="FunFam" id="3.40.50.1010:FF:000007">
    <property type="entry name" value="PhoH family protein"/>
    <property type="match status" value="1"/>
</dbReference>
<evidence type="ECO:0000313" key="7">
    <source>
        <dbReference type="Proteomes" id="UP000673447"/>
    </source>
</evidence>
<keyword evidence="2" id="KW-0547">Nucleotide-binding</keyword>
<dbReference type="Pfam" id="PF13638">
    <property type="entry name" value="PIN_4"/>
    <property type="match status" value="1"/>
</dbReference>
<evidence type="ECO:0000256" key="2">
    <source>
        <dbReference type="ARBA" id="ARBA00022741"/>
    </source>
</evidence>
<dbReference type="RefSeq" id="WP_210537713.1">
    <property type="nucleotide sequence ID" value="NZ_JAGKTC010000004.1"/>
</dbReference>
<dbReference type="GO" id="GO:0005829">
    <property type="term" value="C:cytosol"/>
    <property type="evidence" value="ECO:0007669"/>
    <property type="project" value="TreeGrafter"/>
</dbReference>
<reference evidence="6" key="2">
    <citation type="submission" date="2021-03" db="EMBL/GenBank/DDBJ databases">
        <authorList>
            <person name="Cao W."/>
        </authorList>
    </citation>
    <scope>NUCLEOTIDE SEQUENCE</scope>
    <source>
        <strain evidence="6">110414</strain>
    </source>
</reference>
<dbReference type="InterPro" id="IPR002716">
    <property type="entry name" value="PIN_dom"/>
</dbReference>
<dbReference type="InterPro" id="IPR051451">
    <property type="entry name" value="PhoH2-like"/>
</dbReference>
<dbReference type="SUPFAM" id="SSF88723">
    <property type="entry name" value="PIN domain-like"/>
    <property type="match status" value="1"/>
</dbReference>
<dbReference type="GO" id="GO:0005524">
    <property type="term" value="F:ATP binding"/>
    <property type="evidence" value="ECO:0007669"/>
    <property type="project" value="UniProtKB-KW"/>
</dbReference>
<dbReference type="Gene3D" id="3.40.50.1010">
    <property type="entry name" value="5'-nuclease"/>
    <property type="match status" value="1"/>
</dbReference>
<dbReference type="PANTHER" id="PTHR30473:SF2">
    <property type="entry name" value="PIN DOMAIN-CONTAINING PROTEIN"/>
    <property type="match status" value="1"/>
</dbReference>
<evidence type="ECO:0000256" key="3">
    <source>
        <dbReference type="ARBA" id="ARBA00022840"/>
    </source>
</evidence>
<dbReference type="SUPFAM" id="SSF52540">
    <property type="entry name" value="P-loop containing nucleoside triphosphate hydrolases"/>
    <property type="match status" value="1"/>
</dbReference>
<feature type="domain" description="PIN" evidence="5">
    <location>
        <begin position="6"/>
        <end position="145"/>
    </location>
</feature>
<proteinExistence type="inferred from homology"/>